<accession>A0A4V2QE27</accession>
<evidence type="ECO:0000313" key="1">
    <source>
        <dbReference type="EMBL" id="TCL66547.1"/>
    </source>
</evidence>
<sequence>MSEKIFIRPPQIGPVGLPATSPKNSQISTAGPDFAAVFQEQLGIQSELKFSAHALKRLESRQIELSASDLSRIQDAVNKAESKGAKESLIVMDQAALVVSIKNRTVITAVDDSNLKDNIFTNIDSAIVLKS</sequence>
<dbReference type="InterPro" id="IPR013367">
    <property type="entry name" value="Flagellar_put"/>
</dbReference>
<dbReference type="EMBL" id="SLUN01000015">
    <property type="protein sequence ID" value="TCL66547.1"/>
    <property type="molecule type" value="Genomic_DNA"/>
</dbReference>
<keyword evidence="1" id="KW-0969">Cilium</keyword>
<dbReference type="Proteomes" id="UP000295008">
    <property type="component" value="Unassembled WGS sequence"/>
</dbReference>
<dbReference type="NCBIfam" id="TIGR02530">
    <property type="entry name" value="flg_new"/>
    <property type="match status" value="1"/>
</dbReference>
<dbReference type="OrthoDB" id="165650at2"/>
<dbReference type="Pfam" id="PF12611">
    <property type="entry name" value="Flagellar_put"/>
    <property type="match status" value="1"/>
</dbReference>
<reference evidence="1 2" key="1">
    <citation type="submission" date="2019-03" db="EMBL/GenBank/DDBJ databases">
        <title>Genomic Encyclopedia of Type Strains, Phase IV (KMG-IV): sequencing the most valuable type-strain genomes for metagenomic binning, comparative biology and taxonomic classification.</title>
        <authorList>
            <person name="Goeker M."/>
        </authorList>
    </citation>
    <scope>NUCLEOTIDE SEQUENCE [LARGE SCALE GENOMIC DNA]</scope>
    <source>
        <strain evidence="1 2">LX-B</strain>
    </source>
</reference>
<organism evidence="1 2">
    <name type="scientific">Hydrogenispora ethanolica</name>
    <dbReference type="NCBI Taxonomy" id="1082276"/>
    <lineage>
        <taxon>Bacteria</taxon>
        <taxon>Bacillati</taxon>
        <taxon>Bacillota</taxon>
        <taxon>Hydrogenispora</taxon>
    </lineage>
</organism>
<keyword evidence="1" id="KW-0282">Flagellum</keyword>
<proteinExistence type="predicted"/>
<comment type="caution">
    <text evidence="1">The sequence shown here is derived from an EMBL/GenBank/DDBJ whole genome shotgun (WGS) entry which is preliminary data.</text>
</comment>
<keyword evidence="2" id="KW-1185">Reference proteome</keyword>
<name>A0A4V2QE27_HYDET</name>
<evidence type="ECO:0000313" key="2">
    <source>
        <dbReference type="Proteomes" id="UP000295008"/>
    </source>
</evidence>
<dbReference type="RefSeq" id="WP_132014784.1">
    <property type="nucleotide sequence ID" value="NZ_SLUN01000015.1"/>
</dbReference>
<dbReference type="AlphaFoldDB" id="A0A4V2QE27"/>
<keyword evidence="1" id="KW-0966">Cell projection</keyword>
<gene>
    <name evidence="1" type="ORF">EDC14_101590</name>
</gene>
<protein>
    <submittedName>
        <fullName evidence="1">Flagellar operon protein</fullName>
    </submittedName>
</protein>